<dbReference type="PANTHER" id="PTHR22761:SF10">
    <property type="entry name" value="GH13992P"/>
    <property type="match status" value="1"/>
</dbReference>
<comment type="subcellular location">
    <subcellularLocation>
        <location evidence="1">Endosome</location>
    </subcellularLocation>
</comment>
<evidence type="ECO:0000256" key="3">
    <source>
        <dbReference type="ARBA" id="ARBA00022753"/>
    </source>
</evidence>
<protein>
    <submittedName>
        <fullName evidence="6">SNF7 protein, putative</fullName>
    </submittedName>
</protein>
<dbReference type="AlphaFoldDB" id="A0A0S4JI05"/>
<evidence type="ECO:0000256" key="4">
    <source>
        <dbReference type="SAM" id="Coils"/>
    </source>
</evidence>
<accession>A0A0S4JI05</accession>
<proteinExistence type="inferred from homology"/>
<organism evidence="6 7">
    <name type="scientific">Bodo saltans</name>
    <name type="common">Flagellated protozoan</name>
    <dbReference type="NCBI Taxonomy" id="75058"/>
    <lineage>
        <taxon>Eukaryota</taxon>
        <taxon>Discoba</taxon>
        <taxon>Euglenozoa</taxon>
        <taxon>Kinetoplastea</taxon>
        <taxon>Metakinetoplastina</taxon>
        <taxon>Eubodonida</taxon>
        <taxon>Bodonidae</taxon>
        <taxon>Bodo</taxon>
    </lineage>
</organism>
<name>A0A0S4JI05_BODSA</name>
<dbReference type="OrthoDB" id="5592979at2759"/>
<dbReference type="OMA" id="TAHNDMD"/>
<evidence type="ECO:0000313" key="6">
    <source>
        <dbReference type="EMBL" id="CUG90002.1"/>
    </source>
</evidence>
<gene>
    <name evidence="6" type="ORF">BSAL_24510</name>
</gene>
<dbReference type="GO" id="GO:0000815">
    <property type="term" value="C:ESCRT III complex"/>
    <property type="evidence" value="ECO:0007669"/>
    <property type="project" value="TreeGrafter"/>
</dbReference>
<evidence type="ECO:0000256" key="2">
    <source>
        <dbReference type="ARBA" id="ARBA00006190"/>
    </source>
</evidence>
<keyword evidence="4" id="KW-0175">Coiled coil</keyword>
<evidence type="ECO:0000256" key="1">
    <source>
        <dbReference type="ARBA" id="ARBA00004177"/>
    </source>
</evidence>
<dbReference type="VEuPathDB" id="TriTrypDB:BSAL_24510"/>
<reference evidence="7" key="1">
    <citation type="submission" date="2015-09" db="EMBL/GenBank/DDBJ databases">
        <authorList>
            <consortium name="Pathogen Informatics"/>
        </authorList>
    </citation>
    <scope>NUCLEOTIDE SEQUENCE [LARGE SCALE GENOMIC DNA]</scope>
    <source>
        <strain evidence="7">Lake Konstanz</strain>
    </source>
</reference>
<feature type="coiled-coil region" evidence="4">
    <location>
        <begin position="133"/>
        <end position="160"/>
    </location>
</feature>
<dbReference type="GO" id="GO:0032511">
    <property type="term" value="P:late endosome to vacuole transport via multivesicular body sorting pathway"/>
    <property type="evidence" value="ECO:0007669"/>
    <property type="project" value="TreeGrafter"/>
</dbReference>
<dbReference type="Pfam" id="PF03357">
    <property type="entry name" value="Snf7"/>
    <property type="match status" value="1"/>
</dbReference>
<dbReference type="InterPro" id="IPR005024">
    <property type="entry name" value="Snf7_fam"/>
</dbReference>
<dbReference type="GO" id="GO:0009898">
    <property type="term" value="C:cytoplasmic side of plasma membrane"/>
    <property type="evidence" value="ECO:0007669"/>
    <property type="project" value="TreeGrafter"/>
</dbReference>
<keyword evidence="3" id="KW-0967">Endosome</keyword>
<dbReference type="Proteomes" id="UP000051952">
    <property type="component" value="Unassembled WGS sequence"/>
</dbReference>
<evidence type="ECO:0000313" key="7">
    <source>
        <dbReference type="Proteomes" id="UP000051952"/>
    </source>
</evidence>
<dbReference type="Gene3D" id="1.10.287.1060">
    <property type="entry name" value="ESAT-6-like"/>
    <property type="match status" value="1"/>
</dbReference>
<feature type="compositionally biased region" description="Low complexity" evidence="5">
    <location>
        <begin position="7"/>
        <end position="23"/>
    </location>
</feature>
<comment type="similarity">
    <text evidence="2">Belongs to the SNF7 family.</text>
</comment>
<dbReference type="GO" id="GO:0005771">
    <property type="term" value="C:multivesicular body"/>
    <property type="evidence" value="ECO:0007669"/>
    <property type="project" value="TreeGrafter"/>
</dbReference>
<keyword evidence="7" id="KW-1185">Reference proteome</keyword>
<feature type="coiled-coil region" evidence="4">
    <location>
        <begin position="40"/>
        <end position="107"/>
    </location>
</feature>
<feature type="region of interest" description="Disordered" evidence="5">
    <location>
        <begin position="1"/>
        <end position="37"/>
    </location>
</feature>
<dbReference type="PANTHER" id="PTHR22761">
    <property type="entry name" value="CHARGED MULTIVESICULAR BODY PROTEIN"/>
    <property type="match status" value="1"/>
</dbReference>
<feature type="region of interest" description="Disordered" evidence="5">
    <location>
        <begin position="191"/>
        <end position="228"/>
    </location>
</feature>
<sequence>MLKRFFGGSSSSSSSSSKPAPSAGNGGGGGVSNGQVNGGIERLEGTIELLEKREAVLEKKCEQELLKAKAFMEKKNKTGALQCMKRKKMYEEQLNNIAAQKVNMETMKFAIQNTAMNQSVLETQRRAAQDLMKMNKTMNVDQVEEDMDQLREAMDQAKTVSEALVQPLDDQGLDEDELMMELENELQGLEELDDAPKAKVTTKQEALPAMPAIPSKPLPKQQTVVDEDEEALRQLEMELNS</sequence>
<dbReference type="GO" id="GO:0006900">
    <property type="term" value="P:vesicle budding from membrane"/>
    <property type="evidence" value="ECO:0007669"/>
    <property type="project" value="TreeGrafter"/>
</dbReference>
<dbReference type="EMBL" id="CYKH01001783">
    <property type="protein sequence ID" value="CUG90002.1"/>
    <property type="molecule type" value="Genomic_DNA"/>
</dbReference>
<evidence type="ECO:0000256" key="5">
    <source>
        <dbReference type="SAM" id="MobiDB-lite"/>
    </source>
</evidence>